<dbReference type="EC" id="7.1.1.-" evidence="11"/>
<evidence type="ECO:0000256" key="12">
    <source>
        <dbReference type="RuleBase" id="RU003639"/>
    </source>
</evidence>
<keyword evidence="11" id="KW-0830">Ubiquinone</keyword>
<evidence type="ECO:0000313" key="14">
    <source>
        <dbReference type="Proteomes" id="UP001162734"/>
    </source>
</evidence>
<comment type="subcellular location">
    <subcellularLocation>
        <location evidence="11 12">Cell membrane</location>
        <topology evidence="11 12">Multi-pass membrane protein</topology>
    </subcellularLocation>
    <subcellularLocation>
        <location evidence="1">Membrane</location>
        <topology evidence="1">Multi-pass membrane protein</topology>
    </subcellularLocation>
</comment>
<keyword evidence="9 11" id="KW-0520">NAD</keyword>
<accession>A0ABM7X5D8</accession>
<keyword evidence="10 11" id="KW-0472">Membrane</keyword>
<dbReference type="HAMAP" id="MF_01394">
    <property type="entry name" value="NDH1_NuoA"/>
    <property type="match status" value="1"/>
</dbReference>
<comment type="subunit">
    <text evidence="11">NDH-1 is composed of 14 different subunits. Subunits NuoA, H, J, K, L, M, N constitute the membrane sector of the complex.</text>
</comment>
<dbReference type="Gene3D" id="1.20.58.1610">
    <property type="entry name" value="NADH:ubiquinone/plastoquinone oxidoreductase, chain 3"/>
    <property type="match status" value="1"/>
</dbReference>
<dbReference type="PANTHER" id="PTHR11058:SF22">
    <property type="entry name" value="NADH-QUINONE OXIDOREDUCTASE SUBUNIT A"/>
    <property type="match status" value="1"/>
</dbReference>
<keyword evidence="5 11" id="KW-0812">Transmembrane</keyword>
<evidence type="ECO:0000256" key="6">
    <source>
        <dbReference type="ARBA" id="ARBA00022719"/>
    </source>
</evidence>
<evidence type="ECO:0000256" key="10">
    <source>
        <dbReference type="ARBA" id="ARBA00023136"/>
    </source>
</evidence>
<evidence type="ECO:0000256" key="4">
    <source>
        <dbReference type="ARBA" id="ARBA00022475"/>
    </source>
</evidence>
<gene>
    <name evidence="13" type="primary">nuoA1</name>
    <name evidence="11" type="synonym">nuoA</name>
    <name evidence="13" type="ORF">AMPC_01390</name>
</gene>
<proteinExistence type="inferred from homology"/>
<keyword evidence="6 11" id="KW-0874">Quinone</keyword>
<feature type="transmembrane region" description="Helical" evidence="11">
    <location>
        <begin position="6"/>
        <end position="31"/>
    </location>
</feature>
<comment type="similarity">
    <text evidence="2 11 12">Belongs to the complex I subunit 3 family.</text>
</comment>
<keyword evidence="14" id="KW-1185">Reference proteome</keyword>
<feature type="transmembrane region" description="Helical" evidence="11">
    <location>
        <begin position="89"/>
        <end position="112"/>
    </location>
</feature>
<evidence type="ECO:0000256" key="3">
    <source>
        <dbReference type="ARBA" id="ARBA00022448"/>
    </source>
</evidence>
<dbReference type="InterPro" id="IPR000440">
    <property type="entry name" value="NADH_UbQ/plastoQ_OxRdtase_su3"/>
</dbReference>
<evidence type="ECO:0000256" key="1">
    <source>
        <dbReference type="ARBA" id="ARBA00004141"/>
    </source>
</evidence>
<dbReference type="InterPro" id="IPR038430">
    <property type="entry name" value="NDAH_ubi_oxred_su3_sf"/>
</dbReference>
<dbReference type="Proteomes" id="UP001162734">
    <property type="component" value="Chromosome"/>
</dbReference>
<feature type="transmembrane region" description="Helical" evidence="11">
    <location>
        <begin position="62"/>
        <end position="83"/>
    </location>
</feature>
<comment type="catalytic activity">
    <reaction evidence="11 12">
        <text>a quinone + NADH + 5 H(+)(in) = a quinol + NAD(+) + 4 H(+)(out)</text>
        <dbReference type="Rhea" id="RHEA:57888"/>
        <dbReference type="ChEBI" id="CHEBI:15378"/>
        <dbReference type="ChEBI" id="CHEBI:24646"/>
        <dbReference type="ChEBI" id="CHEBI:57540"/>
        <dbReference type="ChEBI" id="CHEBI:57945"/>
        <dbReference type="ChEBI" id="CHEBI:132124"/>
    </reaction>
</comment>
<keyword evidence="4 11" id="KW-1003">Cell membrane</keyword>
<name>A0ABM7X5D8_9BACT</name>
<dbReference type="EMBL" id="AP025592">
    <property type="protein sequence ID" value="BDG07026.1"/>
    <property type="molecule type" value="Genomic_DNA"/>
</dbReference>
<evidence type="ECO:0000256" key="2">
    <source>
        <dbReference type="ARBA" id="ARBA00008472"/>
    </source>
</evidence>
<reference evidence="14" key="1">
    <citation type="journal article" date="2022" name="Int. J. Syst. Evol. Microbiol.">
        <title>Anaeromyxobacter oryzae sp. nov., Anaeromyxobacter diazotrophicus sp. nov. and Anaeromyxobacter paludicola sp. nov., isolated from paddy soils.</title>
        <authorList>
            <person name="Itoh H."/>
            <person name="Xu Z."/>
            <person name="Mise K."/>
            <person name="Masuda Y."/>
            <person name="Ushijima N."/>
            <person name="Hayakawa C."/>
            <person name="Shiratori Y."/>
            <person name="Senoo K."/>
        </authorList>
    </citation>
    <scope>NUCLEOTIDE SEQUENCE [LARGE SCALE GENOMIC DNA]</scope>
    <source>
        <strain evidence="14">Red630</strain>
    </source>
</reference>
<dbReference type="RefSeq" id="WP_248343606.1">
    <property type="nucleotide sequence ID" value="NZ_AP025592.1"/>
</dbReference>
<comment type="function">
    <text evidence="11">NDH-1 shuttles electrons from NADH, via FMN and iron-sulfur (Fe-S) centers, to quinones in the respiratory chain. The immediate electron acceptor for the enzyme in this species is believed to be ubiquinone. Couples the redox reaction to proton translocation (for every two electrons transferred, four hydrogen ions are translocated across the cytoplasmic membrane), and thus conserves the redox energy in a proton gradient.</text>
</comment>
<keyword evidence="8 11" id="KW-1133">Transmembrane helix</keyword>
<evidence type="ECO:0000313" key="13">
    <source>
        <dbReference type="EMBL" id="BDG07026.1"/>
    </source>
</evidence>
<evidence type="ECO:0000256" key="9">
    <source>
        <dbReference type="ARBA" id="ARBA00023027"/>
    </source>
</evidence>
<sequence length="120" mass="13116">MTPLQVYFPLALVLIVSAILAFLLVGLTNVLGPRRPSAVKSGVFECGSDPVGDARGGFGVKFYVVALLFIVFDIEAVFVYPWAVLLKELGWVGFAEMALFAFTLVIGLVYVWKKGALDWE</sequence>
<dbReference type="PANTHER" id="PTHR11058">
    <property type="entry name" value="NADH-UBIQUINONE OXIDOREDUCTASE CHAIN 3"/>
    <property type="match status" value="1"/>
</dbReference>
<organism evidence="13 14">
    <name type="scientific">Anaeromyxobacter paludicola</name>
    <dbReference type="NCBI Taxonomy" id="2918171"/>
    <lineage>
        <taxon>Bacteria</taxon>
        <taxon>Pseudomonadati</taxon>
        <taxon>Myxococcota</taxon>
        <taxon>Myxococcia</taxon>
        <taxon>Myxococcales</taxon>
        <taxon>Cystobacterineae</taxon>
        <taxon>Anaeromyxobacteraceae</taxon>
        <taxon>Anaeromyxobacter</taxon>
    </lineage>
</organism>
<evidence type="ECO:0000256" key="7">
    <source>
        <dbReference type="ARBA" id="ARBA00022967"/>
    </source>
</evidence>
<evidence type="ECO:0000256" key="11">
    <source>
        <dbReference type="HAMAP-Rule" id="MF_01394"/>
    </source>
</evidence>
<protein>
    <recommendedName>
        <fullName evidence="11">NADH-quinone oxidoreductase subunit A</fullName>
        <ecNumber evidence="11">7.1.1.-</ecNumber>
    </recommendedName>
    <alternativeName>
        <fullName evidence="11">NADH dehydrogenase I subunit A</fullName>
    </alternativeName>
    <alternativeName>
        <fullName evidence="11">NDH-1 subunit A</fullName>
    </alternativeName>
    <alternativeName>
        <fullName evidence="11">NUO1</fullName>
    </alternativeName>
</protein>
<dbReference type="Pfam" id="PF00507">
    <property type="entry name" value="Oxidored_q4"/>
    <property type="match status" value="1"/>
</dbReference>
<keyword evidence="3 11" id="KW-0813">Transport</keyword>
<evidence type="ECO:0000256" key="5">
    <source>
        <dbReference type="ARBA" id="ARBA00022692"/>
    </source>
</evidence>
<evidence type="ECO:0000256" key="8">
    <source>
        <dbReference type="ARBA" id="ARBA00022989"/>
    </source>
</evidence>
<dbReference type="InterPro" id="IPR023043">
    <property type="entry name" value="NAD(P)H_OxRDtase_bac/plastid"/>
</dbReference>
<keyword evidence="7 11" id="KW-1278">Translocase</keyword>